<feature type="transmembrane region" description="Helical" evidence="13">
    <location>
        <begin position="53"/>
        <end position="72"/>
    </location>
</feature>
<evidence type="ECO:0000256" key="7">
    <source>
        <dbReference type="ARBA" id="ARBA00023040"/>
    </source>
</evidence>
<dbReference type="AlphaFoldDB" id="A0A665UNS6"/>
<dbReference type="FunFam" id="1.20.1070.10:FF:000024">
    <property type="entry name" value="Olfactory receptor"/>
    <property type="match status" value="1"/>
</dbReference>
<reference evidence="15" key="2">
    <citation type="submission" date="2025-08" db="UniProtKB">
        <authorList>
            <consortium name="Ensembl"/>
        </authorList>
    </citation>
    <scope>IDENTIFICATION</scope>
</reference>
<evidence type="ECO:0000256" key="6">
    <source>
        <dbReference type="ARBA" id="ARBA00022989"/>
    </source>
</evidence>
<keyword evidence="12" id="KW-0807">Transducer</keyword>
<dbReference type="Gene3D" id="1.20.1070.10">
    <property type="entry name" value="Rhodopsin 7-helix transmembrane proteins"/>
    <property type="match status" value="1"/>
</dbReference>
<reference evidence="15" key="1">
    <citation type="submission" date="2021-04" db="EMBL/GenBank/DDBJ databases">
        <authorList>
            <consortium name="Wellcome Sanger Institute Data Sharing"/>
        </authorList>
    </citation>
    <scope>NUCLEOTIDE SEQUENCE [LARGE SCALE GENOMIC DNA]</scope>
</reference>
<evidence type="ECO:0000256" key="10">
    <source>
        <dbReference type="ARBA" id="ARBA00023170"/>
    </source>
</evidence>
<keyword evidence="5" id="KW-0552">Olfaction</keyword>
<dbReference type="OMA" id="NWSILKL"/>
<dbReference type="InterPro" id="IPR000276">
    <property type="entry name" value="GPCR_Rhodpsn"/>
</dbReference>
<feature type="domain" description="G-protein coupled receptors family 1 profile" evidence="14">
    <location>
        <begin position="35"/>
        <end position="283"/>
    </location>
</feature>
<keyword evidence="16" id="KW-1185">Reference proteome</keyword>
<evidence type="ECO:0000256" key="9">
    <source>
        <dbReference type="ARBA" id="ARBA00023157"/>
    </source>
</evidence>
<dbReference type="PANTHER" id="PTHR26451">
    <property type="entry name" value="G_PROTEIN_RECEP_F1_2 DOMAIN-CONTAINING PROTEIN"/>
    <property type="match status" value="1"/>
</dbReference>
<evidence type="ECO:0000256" key="2">
    <source>
        <dbReference type="ARBA" id="ARBA00022475"/>
    </source>
</evidence>
<dbReference type="InterPro" id="IPR052921">
    <property type="entry name" value="GPCR1_Superfamily_Member"/>
</dbReference>
<accession>A0A665UNS6</accession>
<dbReference type="GO" id="GO:0004930">
    <property type="term" value="F:G protein-coupled receptor activity"/>
    <property type="evidence" value="ECO:0007669"/>
    <property type="project" value="UniProtKB-KW"/>
</dbReference>
<keyword evidence="6 13" id="KW-1133">Transmembrane helix</keyword>
<dbReference type="InterPro" id="IPR000725">
    <property type="entry name" value="Olfact_rcpt"/>
</dbReference>
<protein>
    <submittedName>
        <fullName evidence="15">Olfactory receptor 1D2-like</fullName>
    </submittedName>
</protein>
<evidence type="ECO:0000256" key="12">
    <source>
        <dbReference type="ARBA" id="ARBA00023224"/>
    </source>
</evidence>
<keyword evidence="2" id="KW-1003">Cell membrane</keyword>
<proteinExistence type="predicted"/>
<reference evidence="15" key="3">
    <citation type="submission" date="2025-09" db="UniProtKB">
        <authorList>
            <consortium name="Ensembl"/>
        </authorList>
    </citation>
    <scope>IDENTIFICATION</scope>
</reference>
<dbReference type="GO" id="GO:0005549">
    <property type="term" value="F:odorant binding"/>
    <property type="evidence" value="ECO:0007669"/>
    <property type="project" value="TreeGrafter"/>
</dbReference>
<sequence>MPIKFSLSGLNDTTAKQRVILFSLTSLCYCGILLVNTALIVTIIREEKLHGPMYIFLCNLCFNSLYGTAAFYPKFLFDLLSNAHVISYTGCFLQAFVIYSYASTDFSILTLIAYDRYVAICQPLEYHSVMTRHRVILLVCFSRLVPLLCQTILMVMTSKVKLCGSHIEKLYCENWSILKLSCNSITANNIVGFIIIFFYFGHDLFIVCSYMQVVKSALKSKEGKKKFLQTCVPHLLCLLNVTIALLFDLMYARYGSVSAPQSLKNFMAIQFLMIPPILNPLIYGLNLTQVRTSFVKFVHLK</sequence>
<evidence type="ECO:0000256" key="5">
    <source>
        <dbReference type="ARBA" id="ARBA00022725"/>
    </source>
</evidence>
<feature type="transmembrane region" description="Helical" evidence="13">
    <location>
        <begin position="190"/>
        <end position="211"/>
    </location>
</feature>
<feature type="transmembrane region" description="Helical" evidence="13">
    <location>
        <begin position="92"/>
        <end position="114"/>
    </location>
</feature>
<evidence type="ECO:0000256" key="4">
    <source>
        <dbReference type="ARBA" id="ARBA00022692"/>
    </source>
</evidence>
<keyword evidence="7" id="KW-0297">G-protein coupled receptor</keyword>
<evidence type="ECO:0000313" key="16">
    <source>
        <dbReference type="Proteomes" id="UP000472264"/>
    </source>
</evidence>
<evidence type="ECO:0000256" key="8">
    <source>
        <dbReference type="ARBA" id="ARBA00023136"/>
    </source>
</evidence>
<keyword evidence="8 13" id="KW-0472">Membrane</keyword>
<keyword evidence="10" id="KW-0675">Receptor</keyword>
<feature type="transmembrane region" description="Helical" evidence="13">
    <location>
        <begin position="135"/>
        <end position="156"/>
    </location>
</feature>
<dbReference type="GO" id="GO:0004984">
    <property type="term" value="F:olfactory receptor activity"/>
    <property type="evidence" value="ECO:0007669"/>
    <property type="project" value="InterPro"/>
</dbReference>
<comment type="subcellular location">
    <subcellularLocation>
        <location evidence="1">Cell membrane</location>
        <topology evidence="1">Multi-pass membrane protein</topology>
    </subcellularLocation>
</comment>
<organism evidence="15 16">
    <name type="scientific">Echeneis naucrates</name>
    <name type="common">Live sharksucker</name>
    <dbReference type="NCBI Taxonomy" id="173247"/>
    <lineage>
        <taxon>Eukaryota</taxon>
        <taxon>Metazoa</taxon>
        <taxon>Chordata</taxon>
        <taxon>Craniata</taxon>
        <taxon>Vertebrata</taxon>
        <taxon>Euteleostomi</taxon>
        <taxon>Actinopterygii</taxon>
        <taxon>Neopterygii</taxon>
        <taxon>Teleostei</taxon>
        <taxon>Neoteleostei</taxon>
        <taxon>Acanthomorphata</taxon>
        <taxon>Carangaria</taxon>
        <taxon>Carangiformes</taxon>
        <taxon>Echeneidae</taxon>
        <taxon>Echeneis</taxon>
    </lineage>
</organism>
<name>A0A665UNS6_ECHNA</name>
<feature type="transmembrane region" description="Helical" evidence="13">
    <location>
        <begin position="266"/>
        <end position="286"/>
    </location>
</feature>
<dbReference type="Proteomes" id="UP000472264">
    <property type="component" value="Chromosome 21"/>
</dbReference>
<evidence type="ECO:0000256" key="11">
    <source>
        <dbReference type="ARBA" id="ARBA00023180"/>
    </source>
</evidence>
<evidence type="ECO:0000313" key="15">
    <source>
        <dbReference type="Ensembl" id="ENSENLP00000021021.1"/>
    </source>
</evidence>
<dbReference type="InParanoid" id="A0A665UNS6"/>
<keyword evidence="3" id="KW-0716">Sensory transduction</keyword>
<evidence type="ECO:0000259" key="14">
    <source>
        <dbReference type="PROSITE" id="PS50262"/>
    </source>
</evidence>
<dbReference type="PANTHER" id="PTHR26451:SF871">
    <property type="entry name" value="ODORANT RECEPTOR-RELATED"/>
    <property type="match status" value="1"/>
</dbReference>
<dbReference type="FunCoup" id="A0A665UNS6">
    <property type="interactions" value="205"/>
</dbReference>
<keyword evidence="4 13" id="KW-0812">Transmembrane</keyword>
<feature type="transmembrane region" description="Helical" evidence="13">
    <location>
        <begin position="232"/>
        <end position="254"/>
    </location>
</feature>
<evidence type="ECO:0000256" key="3">
    <source>
        <dbReference type="ARBA" id="ARBA00022606"/>
    </source>
</evidence>
<dbReference type="PRINTS" id="PR00245">
    <property type="entry name" value="OLFACTORYR"/>
</dbReference>
<dbReference type="GO" id="GO:0005886">
    <property type="term" value="C:plasma membrane"/>
    <property type="evidence" value="ECO:0007669"/>
    <property type="project" value="UniProtKB-SubCell"/>
</dbReference>
<dbReference type="Ensembl" id="ENSENLT00000021760.1">
    <property type="protein sequence ID" value="ENSENLP00000021021.1"/>
    <property type="gene ID" value="ENSENLG00000009566.1"/>
</dbReference>
<dbReference type="PROSITE" id="PS00237">
    <property type="entry name" value="G_PROTEIN_RECEP_F1_1"/>
    <property type="match status" value="1"/>
</dbReference>
<keyword evidence="11" id="KW-0325">Glycoprotein</keyword>
<keyword evidence="9" id="KW-1015">Disulfide bond</keyword>
<feature type="transmembrane region" description="Helical" evidence="13">
    <location>
        <begin position="20"/>
        <end position="41"/>
    </location>
</feature>
<dbReference type="InterPro" id="IPR017452">
    <property type="entry name" value="GPCR_Rhodpsn_7TM"/>
</dbReference>
<evidence type="ECO:0000256" key="13">
    <source>
        <dbReference type="SAM" id="Phobius"/>
    </source>
</evidence>
<dbReference type="SUPFAM" id="SSF81321">
    <property type="entry name" value="Family A G protein-coupled receptor-like"/>
    <property type="match status" value="1"/>
</dbReference>
<evidence type="ECO:0000256" key="1">
    <source>
        <dbReference type="ARBA" id="ARBA00004651"/>
    </source>
</evidence>
<dbReference type="PROSITE" id="PS50262">
    <property type="entry name" value="G_PROTEIN_RECEP_F1_2"/>
    <property type="match status" value="1"/>
</dbReference>
<dbReference type="Pfam" id="PF13853">
    <property type="entry name" value="7tm_4"/>
    <property type="match status" value="1"/>
</dbReference>
<gene>
    <name evidence="15" type="primary">LOC115062197</name>
</gene>